<proteinExistence type="predicted"/>
<dbReference type="EMBL" id="GGEC01084295">
    <property type="protein sequence ID" value="MBX64779.1"/>
    <property type="molecule type" value="Transcribed_RNA"/>
</dbReference>
<sequence length="22" mass="2599">MYMFFSLHCICWTWVTISSSVG</sequence>
<dbReference type="AlphaFoldDB" id="A0A2P2QCW2"/>
<reference evidence="1" key="1">
    <citation type="submission" date="2018-02" db="EMBL/GenBank/DDBJ databases">
        <title>Rhizophora mucronata_Transcriptome.</title>
        <authorList>
            <person name="Meera S.P."/>
            <person name="Sreeshan A."/>
            <person name="Augustine A."/>
        </authorList>
    </citation>
    <scope>NUCLEOTIDE SEQUENCE</scope>
    <source>
        <tissue evidence="1">Leaf</tissue>
    </source>
</reference>
<name>A0A2P2QCW2_RHIMU</name>
<organism evidence="1">
    <name type="scientific">Rhizophora mucronata</name>
    <name type="common">Asiatic mangrove</name>
    <dbReference type="NCBI Taxonomy" id="61149"/>
    <lineage>
        <taxon>Eukaryota</taxon>
        <taxon>Viridiplantae</taxon>
        <taxon>Streptophyta</taxon>
        <taxon>Embryophyta</taxon>
        <taxon>Tracheophyta</taxon>
        <taxon>Spermatophyta</taxon>
        <taxon>Magnoliopsida</taxon>
        <taxon>eudicotyledons</taxon>
        <taxon>Gunneridae</taxon>
        <taxon>Pentapetalae</taxon>
        <taxon>rosids</taxon>
        <taxon>fabids</taxon>
        <taxon>Malpighiales</taxon>
        <taxon>Rhizophoraceae</taxon>
        <taxon>Rhizophora</taxon>
    </lineage>
</organism>
<evidence type="ECO:0000313" key="1">
    <source>
        <dbReference type="EMBL" id="MBX64779.1"/>
    </source>
</evidence>
<accession>A0A2P2QCW2</accession>
<protein>
    <submittedName>
        <fullName evidence="1">Uncharacterized protein</fullName>
    </submittedName>
</protein>